<protein>
    <recommendedName>
        <fullName evidence="2">histidine kinase</fullName>
        <ecNumber evidence="2">2.7.13.3</ecNumber>
    </recommendedName>
</protein>
<dbReference type="PRINTS" id="PR00344">
    <property type="entry name" value="BCTRLSENSOR"/>
</dbReference>
<dbReference type="RefSeq" id="WP_219801987.1">
    <property type="nucleotide sequence ID" value="NZ_CP080096.1"/>
</dbReference>
<feature type="coiled-coil region" evidence="8">
    <location>
        <begin position="318"/>
        <end position="345"/>
    </location>
</feature>
<evidence type="ECO:0000313" key="13">
    <source>
        <dbReference type="Proteomes" id="UP000826462"/>
    </source>
</evidence>
<dbReference type="CDD" id="cd00130">
    <property type="entry name" value="PAS"/>
    <property type="match status" value="1"/>
</dbReference>
<dbReference type="InterPro" id="IPR029016">
    <property type="entry name" value="GAF-like_dom_sf"/>
</dbReference>
<keyword evidence="4" id="KW-0808">Transferase</keyword>
<dbReference type="Gene3D" id="3.40.50.2300">
    <property type="match status" value="1"/>
</dbReference>
<dbReference type="Pfam" id="PF02518">
    <property type="entry name" value="HATPase_c"/>
    <property type="match status" value="1"/>
</dbReference>
<dbReference type="Gene3D" id="3.30.450.20">
    <property type="entry name" value="PAS domain"/>
    <property type="match status" value="1"/>
</dbReference>
<evidence type="ECO:0000256" key="8">
    <source>
        <dbReference type="SAM" id="Coils"/>
    </source>
</evidence>
<gene>
    <name evidence="12" type="ORF">KZJ38_22875</name>
</gene>
<dbReference type="CDD" id="cd17546">
    <property type="entry name" value="REC_hyHK_CKI1_RcsC-like"/>
    <property type="match status" value="1"/>
</dbReference>
<evidence type="ECO:0000313" key="12">
    <source>
        <dbReference type="EMBL" id="QYD72564.1"/>
    </source>
</evidence>
<evidence type="ECO:0000256" key="3">
    <source>
        <dbReference type="ARBA" id="ARBA00022553"/>
    </source>
</evidence>
<evidence type="ECO:0000256" key="7">
    <source>
        <dbReference type="PROSITE-ProRule" id="PRU00169"/>
    </source>
</evidence>
<dbReference type="Proteomes" id="UP000826462">
    <property type="component" value="Chromosome 2"/>
</dbReference>
<reference evidence="12 13" key="1">
    <citation type="submission" date="2021-07" db="EMBL/GenBank/DDBJ databases">
        <title>Paraburkholderia edwinii protects Aspergillus sp. from phenazines by acting as a toxin sponge.</title>
        <authorList>
            <person name="Dahlstrom K.M."/>
            <person name="Newman D.K."/>
        </authorList>
    </citation>
    <scope>NUCLEOTIDE SEQUENCE [LARGE SCALE GENOMIC DNA]</scope>
    <source>
        <strain evidence="12 13">Pe01</strain>
    </source>
</reference>
<evidence type="ECO:0000256" key="6">
    <source>
        <dbReference type="ARBA" id="ARBA00023012"/>
    </source>
</evidence>
<keyword evidence="6" id="KW-0902">Two-component regulatory system</keyword>
<evidence type="ECO:0000256" key="4">
    <source>
        <dbReference type="ARBA" id="ARBA00022679"/>
    </source>
</evidence>
<dbReference type="PANTHER" id="PTHR45339:SF1">
    <property type="entry name" value="HYBRID SIGNAL TRANSDUCTION HISTIDINE KINASE J"/>
    <property type="match status" value="1"/>
</dbReference>
<dbReference type="SMART" id="SM00387">
    <property type="entry name" value="HATPase_c"/>
    <property type="match status" value="1"/>
</dbReference>
<dbReference type="InterPro" id="IPR005467">
    <property type="entry name" value="His_kinase_dom"/>
</dbReference>
<keyword evidence="8" id="KW-0175">Coiled coil</keyword>
<dbReference type="CDD" id="cd00082">
    <property type="entry name" value="HisKA"/>
    <property type="match status" value="1"/>
</dbReference>
<dbReference type="Gene3D" id="3.30.450.40">
    <property type="match status" value="1"/>
</dbReference>
<dbReference type="PANTHER" id="PTHR45339">
    <property type="entry name" value="HYBRID SIGNAL TRANSDUCTION HISTIDINE KINASE J"/>
    <property type="match status" value="1"/>
</dbReference>
<dbReference type="EC" id="2.7.13.3" evidence="2"/>
<dbReference type="SMART" id="SM00388">
    <property type="entry name" value="HisKA"/>
    <property type="match status" value="1"/>
</dbReference>
<dbReference type="Pfam" id="PF01590">
    <property type="entry name" value="GAF"/>
    <property type="match status" value="1"/>
</dbReference>
<dbReference type="InterPro" id="IPR003594">
    <property type="entry name" value="HATPase_dom"/>
</dbReference>
<dbReference type="Pfam" id="PF00512">
    <property type="entry name" value="HisKA"/>
    <property type="match status" value="1"/>
</dbReference>
<accession>A0ABX8UZY8</accession>
<sequence length="812" mass="89204">MATSGRPNTPYVSPRVRREGLLEQQAALAALSRIDVSHGEHLEETLRFITETAARLMSVARASLWRYDGARTAIHCLDLYECSANRHSEGAQLRAESYPAYFAALASSEAIVADDAHRDPRTCEFSDSYLTPLGVTAMLDIPIRVQGNVDGVLCFEQIGPPLAWTTEDRLFGIALANLIALAVERHERERAEKALRESEQRMSTMLAYAPDAITLLDVDTLRFIEVNDEATRLYGYDRASLLSIGPVELSPERQPDGRLSSEAAREKILDALNGGVPVFEWTHVDPAGVLFPCEVRLVRFPDPERRLIRGSVIGIGERKRAEAALHESEAQLSKAKEAAEAANRAKSEFLASMSHELRTPLNSMLGYAQLLRREADLSERQCKALNVIRQSGEHLLGLIDEILDMAKIEAGTLDLVADNFDLPAMLESIAAIMRSRSQAKGLAFTRAQWSELPPVVCADERRLRQVLMNLLDNAIKYTQRGGVVLKTGMHEGRMCFVVEDTGVGIEPEHLSEIFDVFHQVRDPLTVVEGTGLGLAISKRLVQLMGGDLQVASTPHEGSRFWFELDLPPVTMPLAVTEQRLLTAVEGERRTVLVVDDEEDGRSLLRDVLEPLGFRVHEAADGEAAVSEAVRLRPHAILMDMRMPRVDGLAATRRIRAMSELAGTVIFAISASAFEHNRARCLEAGADAFIPKPFRQERLLELLCVHLSLNPVYASGGAGACLETARAACNAAAGAPPGTDIPDAPLVAPPADELRRFVELAARGDITQLLAEAARIEQSDRVYAPFAAQLRALGGAYRMQALRRWLAGLARSR</sequence>
<dbReference type="SUPFAM" id="SSF55874">
    <property type="entry name" value="ATPase domain of HSP90 chaperone/DNA topoisomerase II/histidine kinase"/>
    <property type="match status" value="1"/>
</dbReference>
<feature type="domain" description="Response regulatory" evidence="10">
    <location>
        <begin position="590"/>
        <end position="706"/>
    </location>
</feature>
<dbReference type="InterPro" id="IPR035965">
    <property type="entry name" value="PAS-like_dom_sf"/>
</dbReference>
<evidence type="ECO:0000259" key="11">
    <source>
        <dbReference type="PROSITE" id="PS50112"/>
    </source>
</evidence>
<name>A0ABX8UZY8_9BURK</name>
<dbReference type="InterPro" id="IPR036097">
    <property type="entry name" value="HisK_dim/P_sf"/>
</dbReference>
<dbReference type="SUPFAM" id="SSF55781">
    <property type="entry name" value="GAF domain-like"/>
    <property type="match status" value="1"/>
</dbReference>
<feature type="modified residue" description="4-aspartylphosphate" evidence="7">
    <location>
        <position position="639"/>
    </location>
</feature>
<dbReference type="PROSITE" id="PS50112">
    <property type="entry name" value="PAS"/>
    <property type="match status" value="1"/>
</dbReference>
<dbReference type="CDD" id="cd16922">
    <property type="entry name" value="HATPase_EvgS-ArcB-TorS-like"/>
    <property type="match status" value="1"/>
</dbReference>
<proteinExistence type="predicted"/>
<feature type="domain" description="Histidine kinase" evidence="9">
    <location>
        <begin position="352"/>
        <end position="568"/>
    </location>
</feature>
<dbReference type="SUPFAM" id="SSF47384">
    <property type="entry name" value="Homodimeric domain of signal transducing histidine kinase"/>
    <property type="match status" value="1"/>
</dbReference>
<organism evidence="12 13">
    <name type="scientific">Paraburkholderia edwinii</name>
    <dbReference type="NCBI Taxonomy" id="2861782"/>
    <lineage>
        <taxon>Bacteria</taxon>
        <taxon>Pseudomonadati</taxon>
        <taxon>Pseudomonadota</taxon>
        <taxon>Betaproteobacteria</taxon>
        <taxon>Burkholderiales</taxon>
        <taxon>Burkholderiaceae</taxon>
        <taxon>Paraburkholderia</taxon>
    </lineage>
</organism>
<feature type="domain" description="PAS" evidence="11">
    <location>
        <begin position="198"/>
        <end position="243"/>
    </location>
</feature>
<dbReference type="InterPro" id="IPR004358">
    <property type="entry name" value="Sig_transdc_His_kin-like_C"/>
</dbReference>
<dbReference type="EMBL" id="CP080096">
    <property type="protein sequence ID" value="QYD72564.1"/>
    <property type="molecule type" value="Genomic_DNA"/>
</dbReference>
<evidence type="ECO:0000259" key="9">
    <source>
        <dbReference type="PROSITE" id="PS50109"/>
    </source>
</evidence>
<dbReference type="InterPro" id="IPR003018">
    <property type="entry name" value="GAF"/>
</dbReference>
<evidence type="ECO:0000256" key="5">
    <source>
        <dbReference type="ARBA" id="ARBA00022777"/>
    </source>
</evidence>
<dbReference type="Gene3D" id="1.10.287.130">
    <property type="match status" value="1"/>
</dbReference>
<evidence type="ECO:0000256" key="2">
    <source>
        <dbReference type="ARBA" id="ARBA00012438"/>
    </source>
</evidence>
<dbReference type="SUPFAM" id="SSF52172">
    <property type="entry name" value="CheY-like"/>
    <property type="match status" value="1"/>
</dbReference>
<dbReference type="SMART" id="SM00448">
    <property type="entry name" value="REC"/>
    <property type="match status" value="1"/>
</dbReference>
<dbReference type="InterPro" id="IPR001789">
    <property type="entry name" value="Sig_transdc_resp-reg_receiver"/>
</dbReference>
<evidence type="ECO:0000259" key="10">
    <source>
        <dbReference type="PROSITE" id="PS50110"/>
    </source>
</evidence>
<dbReference type="PROSITE" id="PS50110">
    <property type="entry name" value="RESPONSE_REGULATORY"/>
    <property type="match status" value="1"/>
</dbReference>
<dbReference type="NCBIfam" id="TIGR00229">
    <property type="entry name" value="sensory_box"/>
    <property type="match status" value="1"/>
</dbReference>
<dbReference type="InterPro" id="IPR003661">
    <property type="entry name" value="HisK_dim/P_dom"/>
</dbReference>
<dbReference type="InterPro" id="IPR000014">
    <property type="entry name" value="PAS"/>
</dbReference>
<dbReference type="InterPro" id="IPR011006">
    <property type="entry name" value="CheY-like_superfamily"/>
</dbReference>
<comment type="catalytic activity">
    <reaction evidence="1">
        <text>ATP + protein L-histidine = ADP + protein N-phospho-L-histidine.</text>
        <dbReference type="EC" id="2.7.13.3"/>
    </reaction>
</comment>
<dbReference type="Pfam" id="PF00072">
    <property type="entry name" value="Response_reg"/>
    <property type="match status" value="1"/>
</dbReference>
<keyword evidence="3 7" id="KW-0597">Phosphoprotein</keyword>
<evidence type="ECO:0000256" key="1">
    <source>
        <dbReference type="ARBA" id="ARBA00000085"/>
    </source>
</evidence>
<keyword evidence="5" id="KW-0418">Kinase</keyword>
<dbReference type="InterPro" id="IPR036890">
    <property type="entry name" value="HATPase_C_sf"/>
</dbReference>
<keyword evidence="13" id="KW-1185">Reference proteome</keyword>
<dbReference type="SMART" id="SM00065">
    <property type="entry name" value="GAF"/>
    <property type="match status" value="1"/>
</dbReference>
<dbReference type="PROSITE" id="PS50109">
    <property type="entry name" value="HIS_KIN"/>
    <property type="match status" value="1"/>
</dbReference>
<dbReference type="Gene3D" id="3.30.565.10">
    <property type="entry name" value="Histidine kinase-like ATPase, C-terminal domain"/>
    <property type="match status" value="1"/>
</dbReference>
<dbReference type="SUPFAM" id="SSF55785">
    <property type="entry name" value="PYP-like sensor domain (PAS domain)"/>
    <property type="match status" value="1"/>
</dbReference>
<dbReference type="Pfam" id="PF13426">
    <property type="entry name" value="PAS_9"/>
    <property type="match status" value="1"/>
</dbReference>